<reference evidence="1 2" key="1">
    <citation type="submission" date="2018-11" db="EMBL/GenBank/DDBJ databases">
        <title>Genomic Encyclopedia of Type Strains, Phase IV (KMG-IV): sequencing the most valuable type-strain genomes for metagenomic binning, comparative biology and taxonomic classification.</title>
        <authorList>
            <person name="Goeker M."/>
        </authorList>
    </citation>
    <scope>NUCLEOTIDE SEQUENCE [LARGE SCALE GENOMIC DNA]</scope>
    <source>
        <strain evidence="1 2">DSM 100275</strain>
    </source>
</reference>
<accession>A0A3N1Y1J7</accession>
<dbReference type="OrthoDB" id="199084at2"/>
<evidence type="ECO:0000313" key="1">
    <source>
        <dbReference type="EMBL" id="ROR32398.1"/>
    </source>
</evidence>
<organism evidence="1 2">
    <name type="scientific">Inmirania thermothiophila</name>
    <dbReference type="NCBI Taxonomy" id="1750597"/>
    <lineage>
        <taxon>Bacteria</taxon>
        <taxon>Pseudomonadati</taxon>
        <taxon>Pseudomonadota</taxon>
        <taxon>Gammaproteobacteria</taxon>
        <taxon>Chromatiales</taxon>
        <taxon>Ectothiorhodospiraceae</taxon>
        <taxon>Inmirania</taxon>
    </lineage>
</organism>
<protein>
    <submittedName>
        <fullName evidence="1">Uncharacterized protein DUF3750</fullName>
    </submittedName>
</protein>
<gene>
    <name evidence="1" type="ORF">EDC57_1598</name>
</gene>
<evidence type="ECO:0000313" key="2">
    <source>
        <dbReference type="Proteomes" id="UP000276634"/>
    </source>
</evidence>
<dbReference type="Proteomes" id="UP000276634">
    <property type="component" value="Unassembled WGS sequence"/>
</dbReference>
<dbReference type="RefSeq" id="WP_123401856.1">
    <property type="nucleotide sequence ID" value="NZ_RJVI01000002.1"/>
</dbReference>
<dbReference type="EMBL" id="RJVI01000002">
    <property type="protein sequence ID" value="ROR32398.1"/>
    <property type="molecule type" value="Genomic_DNA"/>
</dbReference>
<dbReference type="InterPro" id="IPR022224">
    <property type="entry name" value="DUF3750"/>
</dbReference>
<proteinExistence type="predicted"/>
<name>A0A3N1Y1J7_9GAMM</name>
<keyword evidence="2" id="KW-1185">Reference proteome</keyword>
<comment type="caution">
    <text evidence="1">The sequence shown here is derived from an EMBL/GenBank/DDBJ whole genome shotgun (WGS) entry which is preliminary data.</text>
</comment>
<dbReference type="AlphaFoldDB" id="A0A3N1Y1J7"/>
<sequence length="244" mass="25853">MRFALQWLVRLLGVLLVGPALALVTEGGRGPWWAASREPVGLAPDPAATPEAVVQVYGARAWGWRGAFGIHTWIAVKPRGAAVWTVHEVIGWRLHHGGSAVVTSHRPPDARWFGAAPEVLAELRGEAAAAAIPAIEAAVAAYPWPDRYRLWPGPNSNTFTAWVARRVPALRLDLPPTAVGKDYLGARVLAPAVSGTGWQLSLGGLLGLTLAREEGVEINLLGLAFGLDPADLALRLPGIGRVGP</sequence>
<dbReference type="Pfam" id="PF12570">
    <property type="entry name" value="DUF3750"/>
    <property type="match status" value="1"/>
</dbReference>